<sequence length="92" mass="10023">MVRNDTNPDDAVARALDALTFILNDPLRAGRFLDTTGLTADNLRKYLTDPSTLAATLTFLEAHEPDLIACAESTGHSPESLVAARRVLEQTR</sequence>
<evidence type="ECO:0008006" key="3">
    <source>
        <dbReference type="Google" id="ProtNLM"/>
    </source>
</evidence>
<accession>A0ABR6N598</accession>
<dbReference type="RefSeq" id="WP_184036267.1">
    <property type="nucleotide sequence ID" value="NZ_BAABAR010000003.1"/>
</dbReference>
<name>A0ABR6N598_9SPHN</name>
<organism evidence="1 2">
    <name type="scientific">Sphingomonas endophytica</name>
    <dbReference type="NCBI Taxonomy" id="869719"/>
    <lineage>
        <taxon>Bacteria</taxon>
        <taxon>Pseudomonadati</taxon>
        <taxon>Pseudomonadota</taxon>
        <taxon>Alphaproteobacteria</taxon>
        <taxon>Sphingomonadales</taxon>
        <taxon>Sphingomonadaceae</taxon>
        <taxon>Sphingomonas</taxon>
    </lineage>
</organism>
<comment type="caution">
    <text evidence="1">The sequence shown here is derived from an EMBL/GenBank/DDBJ whole genome shotgun (WGS) entry which is preliminary data.</text>
</comment>
<evidence type="ECO:0000313" key="1">
    <source>
        <dbReference type="EMBL" id="MBB5725973.1"/>
    </source>
</evidence>
<dbReference type="Pfam" id="PF12096">
    <property type="entry name" value="DUF3572"/>
    <property type="match status" value="1"/>
</dbReference>
<protein>
    <recommendedName>
        <fullName evidence="3">DUF3572 domain-containing protein</fullName>
    </recommendedName>
</protein>
<gene>
    <name evidence="1" type="ORF">FHS97_001905</name>
</gene>
<dbReference type="Proteomes" id="UP000560131">
    <property type="component" value="Unassembled WGS sequence"/>
</dbReference>
<proteinExistence type="predicted"/>
<keyword evidence="2" id="KW-1185">Reference proteome</keyword>
<dbReference type="InterPro" id="IPR021955">
    <property type="entry name" value="DUF3572"/>
</dbReference>
<evidence type="ECO:0000313" key="2">
    <source>
        <dbReference type="Proteomes" id="UP000560131"/>
    </source>
</evidence>
<dbReference type="EMBL" id="JACIJN010000005">
    <property type="protein sequence ID" value="MBB5725973.1"/>
    <property type="molecule type" value="Genomic_DNA"/>
</dbReference>
<reference evidence="1 2" key="1">
    <citation type="submission" date="2020-08" db="EMBL/GenBank/DDBJ databases">
        <title>Genomic Encyclopedia of Type Strains, Phase IV (KMG-IV): sequencing the most valuable type-strain genomes for metagenomic binning, comparative biology and taxonomic classification.</title>
        <authorList>
            <person name="Goeker M."/>
        </authorList>
    </citation>
    <scope>NUCLEOTIDE SEQUENCE [LARGE SCALE GENOMIC DNA]</scope>
    <source>
        <strain evidence="1 2">DSM 101535</strain>
    </source>
</reference>